<sequence>MRVVAFENDAAILGDGIRLICPLAHLSQGEHGRFEWRYQAPAFYYGMEVVETIPMDEVRFVHSDGRVDIFK</sequence>
<reference evidence="1 2" key="1">
    <citation type="submission" date="2020-08" db="EMBL/GenBank/DDBJ databases">
        <title>Genome sequence of Rhizobiales bacterium strain IZ6.</title>
        <authorList>
            <person name="Nakai R."/>
            <person name="Naganuma T."/>
        </authorList>
    </citation>
    <scope>NUCLEOTIDE SEQUENCE [LARGE SCALE GENOMIC DNA]</scope>
    <source>
        <strain evidence="1 2">IZ6</strain>
    </source>
</reference>
<gene>
    <name evidence="1" type="ORF">IZ6_07910</name>
</gene>
<evidence type="ECO:0000313" key="1">
    <source>
        <dbReference type="EMBL" id="BCJ90056.1"/>
    </source>
</evidence>
<keyword evidence="2" id="KW-1185">Reference proteome</keyword>
<evidence type="ECO:0000313" key="2">
    <source>
        <dbReference type="Proteomes" id="UP000515317"/>
    </source>
</evidence>
<dbReference type="AlphaFoldDB" id="A0A6S6QL79"/>
<dbReference type="EMBL" id="AP023361">
    <property type="protein sequence ID" value="BCJ90056.1"/>
    <property type="molecule type" value="Genomic_DNA"/>
</dbReference>
<proteinExistence type="predicted"/>
<name>A0A6S6QL79_9HYPH</name>
<accession>A0A6S6QL79</accession>
<dbReference type="KEGG" id="tso:IZ6_07910"/>
<dbReference type="Proteomes" id="UP000515317">
    <property type="component" value="Chromosome"/>
</dbReference>
<protein>
    <submittedName>
        <fullName evidence="1">Uncharacterized protein</fullName>
    </submittedName>
</protein>
<organism evidence="1 2">
    <name type="scientific">Terrihabitans soli</name>
    <dbReference type="NCBI Taxonomy" id="708113"/>
    <lineage>
        <taxon>Bacteria</taxon>
        <taxon>Pseudomonadati</taxon>
        <taxon>Pseudomonadota</taxon>
        <taxon>Alphaproteobacteria</taxon>
        <taxon>Hyphomicrobiales</taxon>
        <taxon>Terrihabitans</taxon>
    </lineage>
</organism>